<reference evidence="5 6" key="1">
    <citation type="journal article" date="2013" name="BMC Genomics">
        <title>Genome sequencing and comparative genomics of honey bee microsporidia, Nosema apis reveal novel insights into host-parasite interactions.</title>
        <authorList>
            <person name="Chen Yp."/>
            <person name="Pettis J.S."/>
            <person name="Zhao Y."/>
            <person name="Liu X."/>
            <person name="Tallon L.J."/>
            <person name="Sadzewicz L.D."/>
            <person name="Li R."/>
            <person name="Zheng H."/>
            <person name="Huang S."/>
            <person name="Zhang X."/>
            <person name="Hamilton M.C."/>
            <person name="Pernal S.F."/>
            <person name="Melathopoulos A.P."/>
            <person name="Yan X."/>
            <person name="Evans J.D."/>
        </authorList>
    </citation>
    <scope>NUCLEOTIDE SEQUENCE [LARGE SCALE GENOMIC DNA]</scope>
    <source>
        <strain evidence="5 6">BRL 01</strain>
    </source>
</reference>
<dbReference type="Proteomes" id="UP000053780">
    <property type="component" value="Unassembled WGS sequence"/>
</dbReference>
<gene>
    <name evidence="5" type="ORF">NAPIS_ORF01606</name>
</gene>
<dbReference type="InterPro" id="IPR001313">
    <property type="entry name" value="Pumilio_RNA-bd_rpt"/>
</dbReference>
<dbReference type="InterPro" id="IPR040000">
    <property type="entry name" value="NOP9"/>
</dbReference>
<dbReference type="GO" id="GO:0000447">
    <property type="term" value="P:endonucleolytic cleavage in ITS1 to separate SSU-rRNA from 5.8S rRNA and LSU-rRNA from tricistronic rRNA transcript (SSU-rRNA, 5.8S rRNA, LSU-rRNA)"/>
    <property type="evidence" value="ECO:0007669"/>
    <property type="project" value="TreeGrafter"/>
</dbReference>
<evidence type="ECO:0000256" key="2">
    <source>
        <dbReference type="ARBA" id="ARBA00022737"/>
    </source>
</evidence>
<keyword evidence="6" id="KW-1185">Reference proteome</keyword>
<dbReference type="InterPro" id="IPR011989">
    <property type="entry name" value="ARM-like"/>
</dbReference>
<name>T0MCE3_9MICR</name>
<evidence type="ECO:0000313" key="5">
    <source>
        <dbReference type="EMBL" id="EQB60821.1"/>
    </source>
</evidence>
<sequence length="392" mass="46656">MRKYEKVKEYLVNIDFDMIDDSDLLDNVYREIETYEETLLLDMDVVSNFELLIKKSNISQILTLCKKLNFPKIAIKKTGSKFLEIIFIQIINLNCNKKELKKLKNVVINPINDNFKNIICNKNGTHVIRKYFELLKNKEIFQCYKTEILKILNEEIEVDILVTIICYLKLSYSRTISRKIIEVYFSSDNCKNKIFSYVFEDLINISDKKTIQKMFLILKNCYSELINNNIASFVVIAFIKKYLEQTDFFYENITNFQNMNVILGILENYVKLKNYKKVNEIFKNFYGVEDDVFKFFLLSRTDTPDTKFINLICLLMDVDKYDVNKDFCEYFEKEWIHKKYGLCLMKAFLEGQASKKLKIEFAKKFNFSRSLSTKKDGKKIMSLIKSYRKLIK</sequence>
<dbReference type="GO" id="GO:0005730">
    <property type="term" value="C:nucleolus"/>
    <property type="evidence" value="ECO:0007669"/>
    <property type="project" value="TreeGrafter"/>
</dbReference>
<evidence type="ECO:0000256" key="1">
    <source>
        <dbReference type="ARBA" id="ARBA00016427"/>
    </source>
</evidence>
<proteinExistence type="predicted"/>
<dbReference type="InterPro" id="IPR016024">
    <property type="entry name" value="ARM-type_fold"/>
</dbReference>
<evidence type="ECO:0000313" key="6">
    <source>
        <dbReference type="Proteomes" id="UP000053780"/>
    </source>
</evidence>
<dbReference type="PANTHER" id="PTHR13102">
    <property type="entry name" value="NUCLEOLAR PROTEIN 9"/>
    <property type="match status" value="1"/>
</dbReference>
<dbReference type="GO" id="GO:0000480">
    <property type="term" value="P:endonucleolytic cleavage in 5'-ETS of tricistronic rRNA transcript (SSU-rRNA, 5.8S rRNA, LSU-rRNA)"/>
    <property type="evidence" value="ECO:0007669"/>
    <property type="project" value="TreeGrafter"/>
</dbReference>
<organism evidence="5 6">
    <name type="scientific">Vairimorpha apis BRL 01</name>
    <dbReference type="NCBI Taxonomy" id="1037528"/>
    <lineage>
        <taxon>Eukaryota</taxon>
        <taxon>Fungi</taxon>
        <taxon>Fungi incertae sedis</taxon>
        <taxon>Microsporidia</taxon>
        <taxon>Nosematidae</taxon>
        <taxon>Vairimorpha</taxon>
    </lineage>
</organism>
<dbReference type="GO" id="GO:0003723">
    <property type="term" value="F:RNA binding"/>
    <property type="evidence" value="ECO:0007669"/>
    <property type="project" value="InterPro"/>
</dbReference>
<evidence type="ECO:0000256" key="4">
    <source>
        <dbReference type="ARBA" id="ARBA00031929"/>
    </source>
</evidence>
<dbReference type="SMART" id="SM00025">
    <property type="entry name" value="Pumilio"/>
    <property type="match status" value="3"/>
</dbReference>
<keyword evidence="2" id="KW-0677">Repeat</keyword>
<dbReference type="OrthoDB" id="2195195at2759"/>
<dbReference type="HOGENOM" id="CLU_630090_0_0_1"/>
<dbReference type="AlphaFoldDB" id="T0MCE3"/>
<dbReference type="EMBL" id="KE647232">
    <property type="protein sequence ID" value="EQB60821.1"/>
    <property type="molecule type" value="Genomic_DNA"/>
</dbReference>
<dbReference type="GO" id="GO:0000056">
    <property type="term" value="P:ribosomal small subunit export from nucleus"/>
    <property type="evidence" value="ECO:0007669"/>
    <property type="project" value="TreeGrafter"/>
</dbReference>
<dbReference type="PANTHER" id="PTHR13102:SF0">
    <property type="entry name" value="NUCLEOLAR PROTEIN 9"/>
    <property type="match status" value="1"/>
</dbReference>
<dbReference type="Gene3D" id="1.25.10.10">
    <property type="entry name" value="Leucine-rich Repeat Variant"/>
    <property type="match status" value="1"/>
</dbReference>
<evidence type="ECO:0000256" key="3">
    <source>
        <dbReference type="ARBA" id="ARBA00030932"/>
    </source>
</evidence>
<dbReference type="GO" id="GO:0030688">
    <property type="term" value="C:preribosome, small subunit precursor"/>
    <property type="evidence" value="ECO:0007669"/>
    <property type="project" value="TreeGrafter"/>
</dbReference>
<protein>
    <recommendedName>
        <fullName evidence="1">Nucleolar protein 9</fullName>
    </recommendedName>
    <alternativeName>
        <fullName evidence="3 4">Pumilio domain-containing protein NOP9</fullName>
    </alternativeName>
</protein>
<dbReference type="GO" id="GO:0000472">
    <property type="term" value="P:endonucleolytic cleavage to generate mature 5'-end of SSU-rRNA from (SSU-rRNA, 5.8S rRNA, LSU-rRNA)"/>
    <property type="evidence" value="ECO:0007669"/>
    <property type="project" value="TreeGrafter"/>
</dbReference>
<accession>T0MCE3</accession>
<dbReference type="GO" id="GO:0030686">
    <property type="term" value="C:90S preribosome"/>
    <property type="evidence" value="ECO:0007669"/>
    <property type="project" value="TreeGrafter"/>
</dbReference>
<dbReference type="VEuPathDB" id="MicrosporidiaDB:NAPIS_ORF01606"/>
<dbReference type="SUPFAM" id="SSF48371">
    <property type="entry name" value="ARM repeat"/>
    <property type="match status" value="1"/>
</dbReference>